<dbReference type="EMBL" id="LVCJ01000064">
    <property type="protein sequence ID" value="OAL31269.1"/>
    <property type="molecule type" value="Genomic_DNA"/>
</dbReference>
<comment type="similarity">
    <text evidence="1">Belongs to the asaB hydroxylase/desaturase family.</text>
</comment>
<dbReference type="SUPFAM" id="SSF52540">
    <property type="entry name" value="P-loop containing nucleoside triphosphate hydrolases"/>
    <property type="match status" value="1"/>
</dbReference>
<dbReference type="InterPro" id="IPR027417">
    <property type="entry name" value="P-loop_NTPase"/>
</dbReference>
<comment type="caution">
    <text evidence="4">The sequence shown here is derived from an EMBL/GenBank/DDBJ whole genome shotgun (WGS) entry which is preliminary data.</text>
</comment>
<proteinExistence type="inferred from homology"/>
<dbReference type="SMART" id="SM00028">
    <property type="entry name" value="TPR"/>
    <property type="match status" value="5"/>
</dbReference>
<dbReference type="SUPFAM" id="SSF48452">
    <property type="entry name" value="TPR-like"/>
    <property type="match status" value="1"/>
</dbReference>
<dbReference type="InterPro" id="IPR044053">
    <property type="entry name" value="AsaB-like"/>
</dbReference>
<evidence type="ECO:0000256" key="1">
    <source>
        <dbReference type="ARBA" id="ARBA00023604"/>
    </source>
</evidence>
<dbReference type="OrthoDB" id="412788at2759"/>
<dbReference type="Pfam" id="PF00931">
    <property type="entry name" value="NB-ARC"/>
    <property type="match status" value="1"/>
</dbReference>
<name>A0A178CN70_9EURO</name>
<dbReference type="Gene3D" id="3.40.50.300">
    <property type="entry name" value="P-loop containing nucleotide triphosphate hydrolases"/>
    <property type="match status" value="1"/>
</dbReference>
<feature type="domain" description="DUF7779" evidence="3">
    <location>
        <begin position="918"/>
        <end position="1001"/>
    </location>
</feature>
<feature type="domain" description="NB-ARC" evidence="2">
    <location>
        <begin position="696"/>
        <end position="765"/>
    </location>
</feature>
<dbReference type="PANTHER" id="PTHR34598:SF3">
    <property type="entry name" value="OXIDOREDUCTASE AN1597"/>
    <property type="match status" value="1"/>
</dbReference>
<protein>
    <submittedName>
        <fullName evidence="4">Uncharacterized protein</fullName>
    </submittedName>
</protein>
<dbReference type="GO" id="GO:0016491">
    <property type="term" value="F:oxidoreductase activity"/>
    <property type="evidence" value="ECO:0007669"/>
    <property type="project" value="InterPro"/>
</dbReference>
<dbReference type="PANTHER" id="PTHR34598">
    <property type="entry name" value="BLL6449 PROTEIN"/>
    <property type="match status" value="1"/>
</dbReference>
<evidence type="ECO:0000259" key="2">
    <source>
        <dbReference type="Pfam" id="PF00931"/>
    </source>
</evidence>
<dbReference type="Gene3D" id="1.25.40.10">
    <property type="entry name" value="Tetratricopeptide repeat domain"/>
    <property type="match status" value="1"/>
</dbReference>
<dbReference type="NCBIfam" id="NF041278">
    <property type="entry name" value="CmcJ_NvfI_EfuI"/>
    <property type="match status" value="1"/>
</dbReference>
<keyword evidence="5" id="KW-1185">Reference proteome</keyword>
<gene>
    <name evidence="4" type="ORF">AYO20_08324</name>
</gene>
<dbReference type="Pfam" id="PF13432">
    <property type="entry name" value="TPR_16"/>
    <property type="match status" value="1"/>
</dbReference>
<dbReference type="InterPro" id="IPR029058">
    <property type="entry name" value="AB_hydrolase_fold"/>
</dbReference>
<dbReference type="Pfam" id="PF25000">
    <property type="entry name" value="DUF7779"/>
    <property type="match status" value="1"/>
</dbReference>
<dbReference type="InterPro" id="IPR002182">
    <property type="entry name" value="NB-ARC"/>
</dbReference>
<evidence type="ECO:0000313" key="5">
    <source>
        <dbReference type="Proteomes" id="UP000185904"/>
    </source>
</evidence>
<dbReference type="Proteomes" id="UP000185904">
    <property type="component" value="Unassembled WGS sequence"/>
</dbReference>
<evidence type="ECO:0000259" key="3">
    <source>
        <dbReference type="Pfam" id="PF25000"/>
    </source>
</evidence>
<dbReference type="InterPro" id="IPR019734">
    <property type="entry name" value="TPR_rpt"/>
</dbReference>
<dbReference type="GO" id="GO:0043531">
    <property type="term" value="F:ADP binding"/>
    <property type="evidence" value="ECO:0007669"/>
    <property type="project" value="InterPro"/>
</dbReference>
<reference evidence="4 5" key="1">
    <citation type="submission" date="2016-03" db="EMBL/GenBank/DDBJ databases">
        <title>The draft genome sequence of Fonsecaea nubica causative agent of cutaneous subcutaneous infection in human host.</title>
        <authorList>
            <person name="Costa F."/>
            <person name="Sybren D.H."/>
            <person name="Raittz R.T."/>
            <person name="Weiss V.A."/>
            <person name="Leao A.C."/>
            <person name="Gomes R."/>
            <person name="De Souza E.M."/>
            <person name="Pedrosa F.O."/>
            <person name="Steffens M.B."/>
            <person name="Bombassaro A."/>
            <person name="Tadra-Sfeir M.Z."/>
            <person name="Moreno L.F."/>
            <person name="Najafzadeh M.J."/>
            <person name="Felipe M.S."/>
            <person name="Teixeira M."/>
            <person name="Sun J."/>
            <person name="Xi L."/>
            <person name="Castro M.A."/>
            <person name="Vicente V.A."/>
        </authorList>
    </citation>
    <scope>NUCLEOTIDE SEQUENCE [LARGE SCALE GENOMIC DNA]</scope>
    <source>
        <strain evidence="4 5">CBS 269.64</strain>
    </source>
</reference>
<dbReference type="GeneID" id="34591730"/>
<dbReference type="InterPro" id="IPR011990">
    <property type="entry name" value="TPR-like_helical_dom_sf"/>
</dbReference>
<accession>A0A178CN70</accession>
<organism evidence="4 5">
    <name type="scientific">Fonsecaea nubica</name>
    <dbReference type="NCBI Taxonomy" id="856822"/>
    <lineage>
        <taxon>Eukaryota</taxon>
        <taxon>Fungi</taxon>
        <taxon>Dikarya</taxon>
        <taxon>Ascomycota</taxon>
        <taxon>Pezizomycotina</taxon>
        <taxon>Eurotiomycetes</taxon>
        <taxon>Chaetothyriomycetidae</taxon>
        <taxon>Chaetothyriales</taxon>
        <taxon>Herpotrichiellaceae</taxon>
        <taxon>Fonsecaea</taxon>
    </lineage>
</organism>
<dbReference type="SUPFAM" id="SSF53474">
    <property type="entry name" value="alpha/beta-Hydrolases"/>
    <property type="match status" value="1"/>
</dbReference>
<sequence length="1400" mass="159159">MGESHLEADMYFLKRETLYEAEKPYGMRYYADGVPQSNIRREKHKITLNDIRKLEEPPSVGVQGFSVMPLESRMTYEDFNDYNKIKSVYHEDLISALKKKLGAKHVFVMDNAVRRREAHFPVSQGRNYDWDQPTAMCHIDFTHDEAVRMLTTLYGKHAPEILTSRWQVINVWKPLRGPVRDWPLGIVDSRTVDFENDTIPSDVVFPTWVTENMQVMYSPSYRWYYLSDQMPNEATIFKSADSDASQPSACPHAGFNSPNTQAGDPARESIDCRAFVLYADLKEYPQQVGKLFEGIHGHMTLSATSVTFDPLEFMATFDTQVGSRLAISEALSNPNPNVDLVLIPGVGTAAVREWGICQPSWLSMLEREHTRLRILEFQYQIPLDDHFSWQFFLDQGANLLRELSQLRSATDAQKRPLLLMCHGLGGFILKQAISIANFQYPRYDLLLNVIVGMVFLGTPHSSPGDDTLWEQCLWILRAANPGMSNKQALLQKKNDTSLLTNLGARFQDVNTNLDILSVYEERKTIIPRTFTSKKLILVDLELARIGTLREQCFGLPLSHLDLCSLKNEYGEPNVHIINWMRTVLRYSISNVEDRMRSYRSRAPSDHRSDSGGSNEAAEYVLSRNEGSAEAGNTGEGQYGSTTLDLEVIPMVEAFAPSRRQAVLPCRSLGGYPRNTEFTGRVRELELLDSVLLPSQDRLVSSESQASRHVTLCGMAGLGKTELALEFAHSRQERFDAVFWIHADTVDKLERDFADIAVNLGLEDDKEPRDLVVNRETAKDNPDVISEYTHIFGSGSWLITSRHPLAKTSFSRDTTVLDVEPLDDHTGAQLLQRLTGANDDDHLSLMVSQRLGGLPLAIAQMAGVIRRQYMLLKDFLEVYDDDTRNPMDSPTGSLKSLNVLELELEQRPARARGSIASIWAIDALTPSSRSLLEAMIFLDPDCIQDYLMKDRCAQVITDASFPRRLKGFFTARAALMNSSLLKTVNDDTGVRIHRVLQDAVRVNSRRKLDVIFADTVAVLCEAWPSAAMHKIHDVERWPRCKEIYQHVSYLRAGYKEQLLEGKNLSKFQYAKLLYEAGWYQHAKGNSYAIRDMLDESWKICQTCEQSQQSRNLLADIHYTMGAIASETNDPELCMKHTRALLDMRTQIAEKTAIRDVRLAIAYNENGIARMMSRDFDGAEKCFESAIDVYSSLPDFRKDMNTVSHTNRGLAAWLKGDFTRAIKIFEDAIRDREELFGFLDKENFRCGRLWYGLGNVRWSLGEFQQSWECHQNAFKQAQATVGVRHHRFADICHRIAQHLLRHSNLNRDEDRALSKTHLEQAREVIDQALGIWGTHQATYRPELARSSFLKAKILHRAGAVDDASALFKYAAKSWRELSGGANKPGRDLTEEDFDELVTFWSK</sequence>
<dbReference type="InterPro" id="IPR056681">
    <property type="entry name" value="DUF7779"/>
</dbReference>
<dbReference type="RefSeq" id="XP_022497461.1">
    <property type="nucleotide sequence ID" value="XM_022646603.1"/>
</dbReference>
<evidence type="ECO:0000313" key="4">
    <source>
        <dbReference type="EMBL" id="OAL31269.1"/>
    </source>
</evidence>